<dbReference type="AlphaFoldDB" id="A0AAV4PKA1"/>
<accession>A0AAV4PKA1</accession>
<evidence type="ECO:0000313" key="2">
    <source>
        <dbReference type="Proteomes" id="UP001054837"/>
    </source>
</evidence>
<name>A0AAV4PKA1_9ARAC</name>
<sequence length="90" mass="10084">MNLDIDVKHRPGSASLHPAIIELNLSGAPLVIEKSSVLLDLAKGARTPHRPIFRKRLLGQFFIYTNSFKVHPSLWTVHVIESSRIESEVS</sequence>
<dbReference type="EMBL" id="BPLQ01003002">
    <property type="protein sequence ID" value="GIX97099.1"/>
    <property type="molecule type" value="Genomic_DNA"/>
</dbReference>
<organism evidence="1 2">
    <name type="scientific">Caerostris darwini</name>
    <dbReference type="NCBI Taxonomy" id="1538125"/>
    <lineage>
        <taxon>Eukaryota</taxon>
        <taxon>Metazoa</taxon>
        <taxon>Ecdysozoa</taxon>
        <taxon>Arthropoda</taxon>
        <taxon>Chelicerata</taxon>
        <taxon>Arachnida</taxon>
        <taxon>Araneae</taxon>
        <taxon>Araneomorphae</taxon>
        <taxon>Entelegynae</taxon>
        <taxon>Araneoidea</taxon>
        <taxon>Araneidae</taxon>
        <taxon>Caerostris</taxon>
    </lineage>
</organism>
<gene>
    <name evidence="1" type="ORF">CDAR_95451</name>
</gene>
<reference evidence="1 2" key="1">
    <citation type="submission" date="2021-06" db="EMBL/GenBank/DDBJ databases">
        <title>Caerostris darwini draft genome.</title>
        <authorList>
            <person name="Kono N."/>
            <person name="Arakawa K."/>
        </authorList>
    </citation>
    <scope>NUCLEOTIDE SEQUENCE [LARGE SCALE GENOMIC DNA]</scope>
</reference>
<dbReference type="Proteomes" id="UP001054837">
    <property type="component" value="Unassembled WGS sequence"/>
</dbReference>
<comment type="caution">
    <text evidence="1">The sequence shown here is derived from an EMBL/GenBank/DDBJ whole genome shotgun (WGS) entry which is preliminary data.</text>
</comment>
<proteinExistence type="predicted"/>
<protein>
    <submittedName>
        <fullName evidence="1">Uncharacterized protein</fullName>
    </submittedName>
</protein>
<evidence type="ECO:0000313" key="1">
    <source>
        <dbReference type="EMBL" id="GIX97099.1"/>
    </source>
</evidence>
<keyword evidence="2" id="KW-1185">Reference proteome</keyword>